<reference evidence="2" key="2">
    <citation type="journal article" date="2024" name="Plant">
        <title>Genomic evolution and insights into agronomic trait innovations of Sesamum species.</title>
        <authorList>
            <person name="Miao H."/>
            <person name="Wang L."/>
            <person name="Qu L."/>
            <person name="Liu H."/>
            <person name="Sun Y."/>
            <person name="Le M."/>
            <person name="Wang Q."/>
            <person name="Wei S."/>
            <person name="Zheng Y."/>
            <person name="Lin W."/>
            <person name="Duan Y."/>
            <person name="Cao H."/>
            <person name="Xiong S."/>
            <person name="Wang X."/>
            <person name="Wei L."/>
            <person name="Li C."/>
            <person name="Ma Q."/>
            <person name="Ju M."/>
            <person name="Zhao R."/>
            <person name="Li G."/>
            <person name="Mu C."/>
            <person name="Tian Q."/>
            <person name="Mei H."/>
            <person name="Zhang T."/>
            <person name="Gao T."/>
            <person name="Zhang H."/>
        </authorList>
    </citation>
    <scope>NUCLEOTIDE SEQUENCE</scope>
    <source>
        <strain evidence="2">K16</strain>
    </source>
</reference>
<dbReference type="PANTHER" id="PTHR37984:SF5">
    <property type="entry name" value="PROTEIN NYNRIN-LIKE"/>
    <property type="match status" value="1"/>
</dbReference>
<dbReference type="Gene3D" id="3.30.420.10">
    <property type="entry name" value="Ribonuclease H-like superfamily/Ribonuclease H"/>
    <property type="match status" value="1"/>
</dbReference>
<evidence type="ECO:0000256" key="1">
    <source>
        <dbReference type="SAM" id="Coils"/>
    </source>
</evidence>
<comment type="caution">
    <text evidence="2">The sequence shown here is derived from an EMBL/GenBank/DDBJ whole genome shotgun (WGS) entry which is preliminary data.</text>
</comment>
<dbReference type="AlphaFoldDB" id="A0AAE1W0M3"/>
<organism evidence="2 3">
    <name type="scientific">Sesamum angolense</name>
    <dbReference type="NCBI Taxonomy" id="2727404"/>
    <lineage>
        <taxon>Eukaryota</taxon>
        <taxon>Viridiplantae</taxon>
        <taxon>Streptophyta</taxon>
        <taxon>Embryophyta</taxon>
        <taxon>Tracheophyta</taxon>
        <taxon>Spermatophyta</taxon>
        <taxon>Magnoliopsida</taxon>
        <taxon>eudicotyledons</taxon>
        <taxon>Gunneridae</taxon>
        <taxon>Pentapetalae</taxon>
        <taxon>asterids</taxon>
        <taxon>lamiids</taxon>
        <taxon>Lamiales</taxon>
        <taxon>Pedaliaceae</taxon>
        <taxon>Sesamum</taxon>
    </lineage>
</organism>
<proteinExistence type="predicted"/>
<evidence type="ECO:0000313" key="3">
    <source>
        <dbReference type="Proteomes" id="UP001289374"/>
    </source>
</evidence>
<dbReference type="InterPro" id="IPR012337">
    <property type="entry name" value="RNaseH-like_sf"/>
</dbReference>
<keyword evidence="3" id="KW-1185">Reference proteome</keyword>
<dbReference type="EMBL" id="JACGWL010000090">
    <property type="protein sequence ID" value="KAK4384536.1"/>
    <property type="molecule type" value="Genomic_DNA"/>
</dbReference>
<dbReference type="PANTHER" id="PTHR37984">
    <property type="entry name" value="PROTEIN CBG26694"/>
    <property type="match status" value="1"/>
</dbReference>
<gene>
    <name evidence="2" type="ORF">Sango_3050800</name>
</gene>
<accession>A0AAE1W0M3</accession>
<keyword evidence="1" id="KW-0175">Coiled coil</keyword>
<dbReference type="Proteomes" id="UP001289374">
    <property type="component" value="Unassembled WGS sequence"/>
</dbReference>
<dbReference type="InterPro" id="IPR050951">
    <property type="entry name" value="Retrovirus_Pol_polyprotein"/>
</dbReference>
<evidence type="ECO:0000313" key="2">
    <source>
        <dbReference type="EMBL" id="KAK4384536.1"/>
    </source>
</evidence>
<name>A0AAE1W0M3_9LAMI</name>
<dbReference type="GO" id="GO:0003676">
    <property type="term" value="F:nucleic acid binding"/>
    <property type="evidence" value="ECO:0007669"/>
    <property type="project" value="InterPro"/>
</dbReference>
<sequence>MADTVSHKLVEEYVAALTAVESDFLDQNQESSRMDAGYLKLVEQVLSGLVRKYWLDSGLLYAKGGGVFVPMGTLRHRLLRETHDPQWARHPGIDRMERKKEVGLLQTINDSRVVVYHFFKYGIFIVAPHASPAETKIALFNMMGTELKFSTANHPQTDGQTERVNALVEYYLRDYVGEPAKQQPTTSHEISLQKTGGKCPVAFRFARSKQELLDEAKDNLAKAQRRMKKYADMGRRHVEFSVGDQVLLKLTPQIWKKISSKSVHRGLIPKYDRPFKEKLDEHWEVREACALGPRIMSAWSDIVMDSQTDGQSGCQAVVCTGRHAAHNGRTGLAVARAELGSMALHLAAVWAGRRAAHSGQTGLADARAELHSVA</sequence>
<dbReference type="SUPFAM" id="SSF53098">
    <property type="entry name" value="Ribonuclease H-like"/>
    <property type="match status" value="1"/>
</dbReference>
<reference evidence="2" key="1">
    <citation type="submission" date="2020-06" db="EMBL/GenBank/DDBJ databases">
        <authorList>
            <person name="Li T."/>
            <person name="Hu X."/>
            <person name="Zhang T."/>
            <person name="Song X."/>
            <person name="Zhang H."/>
            <person name="Dai N."/>
            <person name="Sheng W."/>
            <person name="Hou X."/>
            <person name="Wei L."/>
        </authorList>
    </citation>
    <scope>NUCLEOTIDE SEQUENCE</scope>
    <source>
        <strain evidence="2">K16</strain>
        <tissue evidence="2">Leaf</tissue>
    </source>
</reference>
<protein>
    <submittedName>
        <fullName evidence="2">Uncharacterized protein</fullName>
    </submittedName>
</protein>
<dbReference type="InterPro" id="IPR036397">
    <property type="entry name" value="RNaseH_sf"/>
</dbReference>
<feature type="coiled-coil region" evidence="1">
    <location>
        <begin position="206"/>
        <end position="233"/>
    </location>
</feature>